<dbReference type="AlphaFoldDB" id="A0A1M4UDZ9"/>
<keyword evidence="2" id="KW-1185">Reference proteome</keyword>
<evidence type="ECO:0000313" key="1">
    <source>
        <dbReference type="EMBL" id="SHE54992.1"/>
    </source>
</evidence>
<evidence type="ECO:0000313" key="2">
    <source>
        <dbReference type="Proteomes" id="UP000325134"/>
    </source>
</evidence>
<name>A0A1M4UDZ9_9RHOB</name>
<reference evidence="1 2" key="1">
    <citation type="submission" date="2016-11" db="EMBL/GenBank/DDBJ databases">
        <authorList>
            <person name="Varghese N."/>
            <person name="Submissions S."/>
        </authorList>
    </citation>
    <scope>NUCLEOTIDE SEQUENCE [LARGE SCALE GENOMIC DNA]</scope>
    <source>
        <strain evidence="1 2">DSM 29341</strain>
    </source>
</reference>
<accession>A0A1M4UDZ9</accession>
<dbReference type="EMBL" id="FQVK01000004">
    <property type="protein sequence ID" value="SHE54992.1"/>
    <property type="molecule type" value="Genomic_DNA"/>
</dbReference>
<protein>
    <submittedName>
        <fullName evidence="1">Uncharacterized protein</fullName>
    </submittedName>
</protein>
<proteinExistence type="predicted"/>
<gene>
    <name evidence="1" type="ORF">SAMN05444279_10416</name>
</gene>
<sequence length="103" mass="11525">MTKQDAHGWIAPEYGFQIDLSTASAMAASSYQDWVKAKFKDRGANRYRIVWNLDRKMVAGGNARVRYQANLNTSDNTVAVRMAFLRGNFANKPYGVGTCSKVK</sequence>
<dbReference type="Proteomes" id="UP000325134">
    <property type="component" value="Unassembled WGS sequence"/>
</dbReference>
<organism evidence="1 2">
    <name type="scientific">Ruegeria intermedia</name>
    <dbReference type="NCBI Taxonomy" id="996115"/>
    <lineage>
        <taxon>Bacteria</taxon>
        <taxon>Pseudomonadati</taxon>
        <taxon>Pseudomonadota</taxon>
        <taxon>Alphaproteobacteria</taxon>
        <taxon>Rhodobacterales</taxon>
        <taxon>Roseobacteraceae</taxon>
        <taxon>Ruegeria</taxon>
    </lineage>
</organism>